<evidence type="ECO:0000256" key="6">
    <source>
        <dbReference type="ARBA" id="ARBA00023296"/>
    </source>
</evidence>
<comment type="similarity">
    <text evidence="7">Belongs to the Leviviricetes maturation protein family.</text>
</comment>
<evidence type="ECO:0000256" key="4">
    <source>
        <dbReference type="ARBA" id="ARBA00022844"/>
    </source>
</evidence>
<dbReference type="GO" id="GO:0039666">
    <property type="term" value="P:virion attachment to host cell pilus"/>
    <property type="evidence" value="ECO:0007669"/>
    <property type="project" value="UniProtKB-KW"/>
</dbReference>
<keyword evidence="5" id="KW-1175">Viral attachment to host cell pilus</keyword>
<reference evidence="9" key="1">
    <citation type="submission" date="2019-05" db="EMBL/GenBank/DDBJ databases">
        <title>Metatranscriptomic reconstruction reveals RNA viruses with the potential to shape carbon cycling in soil.</title>
        <authorList>
            <person name="Starr E.P."/>
            <person name="Nuccio E."/>
            <person name="Pett-Ridge J."/>
            <person name="Banfield J.F."/>
            <person name="Firestone M.K."/>
        </authorList>
    </citation>
    <scope>NUCLEOTIDE SEQUENCE</scope>
    <source>
        <strain evidence="9">H2_Rhizo_33_scaffold_706</strain>
    </source>
</reference>
<evidence type="ECO:0000256" key="7">
    <source>
        <dbReference type="ARBA" id="ARBA00035110"/>
    </source>
</evidence>
<proteinExistence type="inferred from homology"/>
<evidence type="ECO:0000313" key="9">
    <source>
        <dbReference type="EMBL" id="QDH90113.1"/>
    </source>
</evidence>
<organism evidence="9">
    <name type="scientific">Leviviridae sp</name>
    <dbReference type="NCBI Taxonomy" id="2027243"/>
    <lineage>
        <taxon>Viruses</taxon>
        <taxon>Riboviria</taxon>
        <taxon>Orthornavirae</taxon>
        <taxon>Lenarviricota</taxon>
        <taxon>Leviviricetes</taxon>
        <taxon>Norzivirales</taxon>
        <taxon>Fiersviridae</taxon>
    </lineage>
</organism>
<dbReference type="InterPro" id="IPR005563">
    <property type="entry name" value="A_protein"/>
</dbReference>
<evidence type="ECO:0000256" key="3">
    <source>
        <dbReference type="ARBA" id="ARBA00022804"/>
    </source>
</evidence>
<protein>
    <recommendedName>
        <fullName evidence="10">Maturation</fullName>
    </recommendedName>
</protein>
<keyword evidence="4" id="KW-0946">Virion</keyword>
<evidence type="ECO:0000256" key="8">
    <source>
        <dbReference type="SAM" id="MobiDB-lite"/>
    </source>
</evidence>
<sequence>MLNGTFRVPGLYHYQEFANGKLTVDRSDLVSSFIVINNRSGYTGPRDKSNPDAVHPYSLNHQELALHLSYDSSNIFGGRVLSDGPYLSTTSNGWGWPSELYNFNALYNRLLDKLSDKTRGDLDLSIDILEWHQTAKMAKVVSNMEDFTRTFVRKFGPLKAASSLWLTYNYGIKPLAQDLFGVADELTRVVINKLERFKVRVVDKWRPPYLTFDTKDGPRQYPVTGGEMKISYSLGMTLRQHEFDLSRWSSLNPYSMIWETLPFSFVADWVVNVGGYLRNLETGLLNMRDFSGGYLTRLIATNCNVEFFDHWANGTDTGSMNVYGNASGLDIQRTLLTQYPLPYYPSIDVRLGSSRLLSAASLMSNLLASGGNPAKRNRGLERSVQRNVDGRKPKSAVPGSHPLSEWFG</sequence>
<feature type="compositionally biased region" description="Basic and acidic residues" evidence="8">
    <location>
        <begin position="378"/>
        <end position="392"/>
    </location>
</feature>
<gene>
    <name evidence="9" type="ORF">H2Rhizo33706_000003</name>
</gene>
<evidence type="ECO:0008006" key="10">
    <source>
        <dbReference type="Google" id="ProtNLM"/>
    </source>
</evidence>
<dbReference type="EMBL" id="MN035273">
    <property type="protein sequence ID" value="QDH90113.1"/>
    <property type="molecule type" value="Genomic_RNA"/>
</dbReference>
<evidence type="ECO:0000256" key="1">
    <source>
        <dbReference type="ARBA" id="ARBA00004328"/>
    </source>
</evidence>
<keyword evidence="2" id="KW-0945">Host-virus interaction</keyword>
<dbReference type="GO" id="GO:0044423">
    <property type="term" value="C:virion component"/>
    <property type="evidence" value="ECO:0007669"/>
    <property type="project" value="UniProtKB-KW"/>
</dbReference>
<keyword evidence="6" id="KW-1160">Virus entry into host cell</keyword>
<dbReference type="Pfam" id="PF03863">
    <property type="entry name" value="Phage_mat-A"/>
    <property type="match status" value="1"/>
</dbReference>
<comment type="subcellular location">
    <subcellularLocation>
        <location evidence="1">Virion</location>
    </subcellularLocation>
</comment>
<evidence type="ECO:0000256" key="5">
    <source>
        <dbReference type="ARBA" id="ARBA00023104"/>
    </source>
</evidence>
<keyword evidence="3" id="KW-1161">Viral attachment to host cell</keyword>
<evidence type="ECO:0000256" key="2">
    <source>
        <dbReference type="ARBA" id="ARBA00022581"/>
    </source>
</evidence>
<name>A0A514D914_9VIRU</name>
<accession>A0A514D914</accession>
<feature type="region of interest" description="Disordered" evidence="8">
    <location>
        <begin position="373"/>
        <end position="408"/>
    </location>
</feature>